<comment type="similarity">
    <text evidence="2">Belongs to the RbfA family.</text>
</comment>
<dbReference type="PROSITE" id="PS01319">
    <property type="entry name" value="RBFA"/>
    <property type="match status" value="1"/>
</dbReference>
<sequence length="131" mass="14105">MANRFSSKKGLSQRQLRAGELIRHALVEILQRETLRDPALAGVSITISEVRVSPDLKQATAYAAPLGGGHEGEVVAGLNRVAPYLRGLLGKKIAMKFTPALTFAVDETFAEAQKIDQLLARPDVARDLGGE</sequence>
<protein>
    <recommendedName>
        <fullName evidence="2">Ribosome-binding factor A</fullName>
    </recommendedName>
</protein>
<comment type="subcellular location">
    <subcellularLocation>
        <location evidence="2">Cytoplasm</location>
    </subcellularLocation>
</comment>
<dbReference type="InterPro" id="IPR000238">
    <property type="entry name" value="RbfA"/>
</dbReference>
<keyword evidence="1 2" id="KW-0690">Ribosome biogenesis</keyword>
<reference evidence="3 4" key="1">
    <citation type="submission" date="2024-09" db="EMBL/GenBank/DDBJ databases">
        <authorList>
            <person name="Zhang Z.-H."/>
        </authorList>
    </citation>
    <scope>NUCLEOTIDE SEQUENCE [LARGE SCALE GENOMIC DNA]</scope>
    <source>
        <strain evidence="3 4">HHTR114</strain>
    </source>
</reference>
<dbReference type="SUPFAM" id="SSF89919">
    <property type="entry name" value="Ribosome-binding factor A, RbfA"/>
    <property type="match status" value="1"/>
</dbReference>
<evidence type="ECO:0000313" key="4">
    <source>
        <dbReference type="Proteomes" id="UP001596116"/>
    </source>
</evidence>
<evidence type="ECO:0000256" key="1">
    <source>
        <dbReference type="ARBA" id="ARBA00022517"/>
    </source>
</evidence>
<accession>A0ABW1KWK0</accession>
<evidence type="ECO:0000313" key="3">
    <source>
        <dbReference type="EMBL" id="MFC6035048.1"/>
    </source>
</evidence>
<dbReference type="InterPro" id="IPR020053">
    <property type="entry name" value="Ribosome-bd_factorA_CS"/>
</dbReference>
<dbReference type="Pfam" id="PF02033">
    <property type="entry name" value="RBFA"/>
    <property type="match status" value="1"/>
</dbReference>
<name>A0ABW1KWK0_9PROT</name>
<dbReference type="RefSeq" id="WP_379879622.1">
    <property type="nucleotide sequence ID" value="NZ_JBHPON010000001.1"/>
</dbReference>
<comment type="caution">
    <text evidence="3">The sequence shown here is derived from an EMBL/GenBank/DDBJ whole genome shotgun (WGS) entry which is preliminary data.</text>
</comment>
<keyword evidence="2" id="KW-0963">Cytoplasm</keyword>
<proteinExistence type="inferred from homology"/>
<dbReference type="Gene3D" id="3.30.300.20">
    <property type="match status" value="1"/>
</dbReference>
<evidence type="ECO:0000256" key="2">
    <source>
        <dbReference type="HAMAP-Rule" id="MF_00003"/>
    </source>
</evidence>
<dbReference type="InterPro" id="IPR015946">
    <property type="entry name" value="KH_dom-like_a/b"/>
</dbReference>
<gene>
    <name evidence="2 3" type="primary">rbfA</name>
    <name evidence="3" type="ORF">ACFMB1_05800</name>
</gene>
<dbReference type="Proteomes" id="UP001596116">
    <property type="component" value="Unassembled WGS sequence"/>
</dbReference>
<dbReference type="PANTHER" id="PTHR33515:SF1">
    <property type="entry name" value="RIBOSOME-BINDING FACTOR A, CHLOROPLASTIC-RELATED"/>
    <property type="match status" value="1"/>
</dbReference>
<dbReference type="NCBIfam" id="NF001802">
    <property type="entry name" value="PRK00521.2-5"/>
    <property type="match status" value="1"/>
</dbReference>
<dbReference type="EMBL" id="JBHPON010000001">
    <property type="protein sequence ID" value="MFC6035048.1"/>
    <property type="molecule type" value="Genomic_DNA"/>
</dbReference>
<comment type="subunit">
    <text evidence="2">Monomer. Binds 30S ribosomal subunits, but not 50S ribosomal subunits or 70S ribosomes.</text>
</comment>
<keyword evidence="4" id="KW-1185">Reference proteome</keyword>
<organism evidence="3 4">
    <name type="scientific">Hyphococcus aureus</name>
    <dbReference type="NCBI Taxonomy" id="2666033"/>
    <lineage>
        <taxon>Bacteria</taxon>
        <taxon>Pseudomonadati</taxon>
        <taxon>Pseudomonadota</taxon>
        <taxon>Alphaproteobacteria</taxon>
        <taxon>Parvularculales</taxon>
        <taxon>Parvularculaceae</taxon>
        <taxon>Hyphococcus</taxon>
    </lineage>
</organism>
<dbReference type="InterPro" id="IPR023799">
    <property type="entry name" value="RbfA_dom_sf"/>
</dbReference>
<comment type="function">
    <text evidence="2">One of several proteins that assist in the late maturation steps of the functional core of the 30S ribosomal subunit. Associates with free 30S ribosomal subunits (but not with 30S subunits that are part of 70S ribosomes or polysomes). Required for efficient processing of 16S rRNA. May interact with the 5'-terminal helix region of 16S rRNA.</text>
</comment>
<dbReference type="PANTHER" id="PTHR33515">
    <property type="entry name" value="RIBOSOME-BINDING FACTOR A, CHLOROPLASTIC-RELATED"/>
    <property type="match status" value="1"/>
</dbReference>
<dbReference type="NCBIfam" id="TIGR00082">
    <property type="entry name" value="rbfA"/>
    <property type="match status" value="1"/>
</dbReference>
<dbReference type="HAMAP" id="MF_00003">
    <property type="entry name" value="RbfA"/>
    <property type="match status" value="1"/>
</dbReference>